<dbReference type="EMBL" id="CAJNOM010000498">
    <property type="protein sequence ID" value="CAF1471243.1"/>
    <property type="molecule type" value="Genomic_DNA"/>
</dbReference>
<dbReference type="OrthoDB" id="10554712at2759"/>
<dbReference type="PROSITE" id="PS51996">
    <property type="entry name" value="TR_MART"/>
    <property type="match status" value="1"/>
</dbReference>
<protein>
    <submittedName>
        <fullName evidence="1">Uncharacterized protein</fullName>
    </submittedName>
</protein>
<dbReference type="Proteomes" id="UP000663832">
    <property type="component" value="Unassembled WGS sequence"/>
</dbReference>
<evidence type="ECO:0000313" key="1">
    <source>
        <dbReference type="EMBL" id="CAF1471243.1"/>
    </source>
</evidence>
<name>A0A815R1F9_9BILA</name>
<sequence length="433" mass="50145">MSCAENHMTQSIIRSTNPNDTQLSFSKIQAYIGVWLDNTCKQETYDSIKTALLDVFDSLKTYTEFWKCLTYINKDRPGKIIFIVSYEIGKNLIPLIFRQDPSPIEYIYVYSIDETQQHNWDFQKPDKLRDGFTTVHRLIKQIIIDIREFNERAETIAPKITPSTSITTTFDDAGGTTTSNDVITSRRHDHCLPPPSFFSENIQNTSIKDLNADSAWFIQFQLLVEILIRMTNSEQAKTDIVFVCREHYKEDKSQQTKIDRFEKEADDLSKTIYWYTRESFIVHLLNKVCGTEDADDLYKFRLFIRNLHYRIVEMNNDNLTVQLKRKEVVLYRGKRVAASTFENFRNSINGLVVMKGFLSTTMDPKVAEFFAGGDVTQMGFVNVLFKLKIDNWEKCKPAAAIDPAYSAMEDEQEVLFSIGTIWRILNVNELSGS</sequence>
<proteinExistence type="predicted"/>
<dbReference type="Gene3D" id="3.90.176.10">
    <property type="entry name" value="Toxin ADP-ribosyltransferase, Chain A, domain 1"/>
    <property type="match status" value="1"/>
</dbReference>
<reference evidence="1" key="1">
    <citation type="submission" date="2021-02" db="EMBL/GenBank/DDBJ databases">
        <authorList>
            <person name="Nowell W R."/>
        </authorList>
    </citation>
    <scope>NUCLEOTIDE SEQUENCE</scope>
</reference>
<dbReference type="AlphaFoldDB" id="A0A815R1F9"/>
<comment type="caution">
    <text evidence="1">The sequence shown here is derived from an EMBL/GenBank/DDBJ whole genome shotgun (WGS) entry which is preliminary data.</text>
</comment>
<organism evidence="1 2">
    <name type="scientific">Adineta steineri</name>
    <dbReference type="NCBI Taxonomy" id="433720"/>
    <lineage>
        <taxon>Eukaryota</taxon>
        <taxon>Metazoa</taxon>
        <taxon>Spiralia</taxon>
        <taxon>Gnathifera</taxon>
        <taxon>Rotifera</taxon>
        <taxon>Eurotatoria</taxon>
        <taxon>Bdelloidea</taxon>
        <taxon>Adinetida</taxon>
        <taxon>Adinetidae</taxon>
        <taxon>Adineta</taxon>
    </lineage>
</organism>
<keyword evidence="2" id="KW-1185">Reference proteome</keyword>
<evidence type="ECO:0000313" key="2">
    <source>
        <dbReference type="Proteomes" id="UP000663832"/>
    </source>
</evidence>
<dbReference type="SUPFAM" id="SSF56399">
    <property type="entry name" value="ADP-ribosylation"/>
    <property type="match status" value="1"/>
</dbReference>
<accession>A0A815R1F9</accession>
<gene>
    <name evidence="1" type="ORF">QVE165_LOCUS41608</name>
</gene>
<dbReference type="GO" id="GO:0005576">
    <property type="term" value="C:extracellular region"/>
    <property type="evidence" value="ECO:0007669"/>
    <property type="project" value="InterPro"/>
</dbReference>